<dbReference type="EMBL" id="JADIKI010000023">
    <property type="protein sequence ID" value="MFK2855409.1"/>
    <property type="molecule type" value="Genomic_DNA"/>
</dbReference>
<evidence type="ECO:0000313" key="2">
    <source>
        <dbReference type="EMBL" id="MFK2855409.1"/>
    </source>
</evidence>
<keyword evidence="1" id="KW-0472">Membrane</keyword>
<name>A0ABW8IJM4_9GAMM</name>
<comment type="caution">
    <text evidence="2">The sequence shown here is derived from an EMBL/GenBank/DDBJ whole genome shotgun (WGS) entry which is preliminary data.</text>
</comment>
<feature type="transmembrane region" description="Helical" evidence="1">
    <location>
        <begin position="6"/>
        <end position="27"/>
    </location>
</feature>
<feature type="transmembrane region" description="Helical" evidence="1">
    <location>
        <begin position="92"/>
        <end position="125"/>
    </location>
</feature>
<proteinExistence type="predicted"/>
<evidence type="ECO:0008006" key="4">
    <source>
        <dbReference type="Google" id="ProtNLM"/>
    </source>
</evidence>
<accession>A0ABW8IJM4</accession>
<keyword evidence="1" id="KW-1133">Transmembrane helix</keyword>
<reference evidence="2 3" key="1">
    <citation type="submission" date="2020-10" db="EMBL/GenBank/DDBJ databases">
        <title>Phylogeny of dyella-like bacteria.</title>
        <authorList>
            <person name="Fu J."/>
        </authorList>
    </citation>
    <scope>NUCLEOTIDE SEQUENCE [LARGE SCALE GENOMIC DNA]</scope>
    <source>
        <strain evidence="2 3">DHG40</strain>
    </source>
</reference>
<sequence>MFQLLRGVIAVVGGFVLGWCLFFVLHVRLISPSLLVPLCMLGVWLTLPRLVPGFKSASRHRGPPLSVTTEADWTVIAARPSPLPKRGPVLCVLFPVPAVIALASFGIIVAAVGVWVVGTVLMFALMNRGNRNKRRATLGPFAVKPDAVRLPDGQVIARQRIYRFGIRNTEDGQVFFYGGNTIQRAGQAGAAMTHARMVPISHAVVVEHDGAMSYLAGGLTQELAYAVLDEISRHVRGFAIT</sequence>
<dbReference type="RefSeq" id="WP_380012212.1">
    <property type="nucleotide sequence ID" value="NZ_JADIKI010000023.1"/>
</dbReference>
<gene>
    <name evidence="2" type="ORF">ISP18_12475</name>
</gene>
<evidence type="ECO:0000313" key="3">
    <source>
        <dbReference type="Proteomes" id="UP001620409"/>
    </source>
</evidence>
<dbReference type="Proteomes" id="UP001620409">
    <property type="component" value="Unassembled WGS sequence"/>
</dbReference>
<keyword evidence="1" id="KW-0812">Transmembrane</keyword>
<organism evidence="2 3">
    <name type="scientific">Dyella humi</name>
    <dbReference type="NCBI Taxonomy" id="1770547"/>
    <lineage>
        <taxon>Bacteria</taxon>
        <taxon>Pseudomonadati</taxon>
        <taxon>Pseudomonadota</taxon>
        <taxon>Gammaproteobacteria</taxon>
        <taxon>Lysobacterales</taxon>
        <taxon>Rhodanobacteraceae</taxon>
        <taxon>Dyella</taxon>
    </lineage>
</organism>
<keyword evidence="3" id="KW-1185">Reference proteome</keyword>
<evidence type="ECO:0000256" key="1">
    <source>
        <dbReference type="SAM" id="Phobius"/>
    </source>
</evidence>
<protein>
    <recommendedName>
        <fullName evidence="4">DUF58 domain-containing protein</fullName>
    </recommendedName>
</protein>